<proteinExistence type="predicted"/>
<gene>
    <name evidence="1" type="ORF">Clacol_002328</name>
</gene>
<reference evidence="1" key="1">
    <citation type="submission" date="2021-10" db="EMBL/GenBank/DDBJ databases">
        <title>De novo Genome Assembly of Clathrus columnatus (Basidiomycota, Fungi) Using Illumina and Nanopore Sequence Data.</title>
        <authorList>
            <person name="Ogiso-Tanaka E."/>
            <person name="Itagaki H."/>
            <person name="Hosoya T."/>
            <person name="Hosaka K."/>
        </authorList>
    </citation>
    <scope>NUCLEOTIDE SEQUENCE</scope>
    <source>
        <strain evidence="1">MO-923</strain>
    </source>
</reference>
<comment type="caution">
    <text evidence="1">The sequence shown here is derived from an EMBL/GenBank/DDBJ whole genome shotgun (WGS) entry which is preliminary data.</text>
</comment>
<protein>
    <submittedName>
        <fullName evidence="1">Uncharacterized protein</fullName>
    </submittedName>
</protein>
<name>A0AAV5A544_9AGAM</name>
<dbReference type="Proteomes" id="UP001050691">
    <property type="component" value="Unassembled WGS sequence"/>
</dbReference>
<organism evidence="1 2">
    <name type="scientific">Clathrus columnatus</name>
    <dbReference type="NCBI Taxonomy" id="1419009"/>
    <lineage>
        <taxon>Eukaryota</taxon>
        <taxon>Fungi</taxon>
        <taxon>Dikarya</taxon>
        <taxon>Basidiomycota</taxon>
        <taxon>Agaricomycotina</taxon>
        <taxon>Agaricomycetes</taxon>
        <taxon>Phallomycetidae</taxon>
        <taxon>Phallales</taxon>
        <taxon>Clathraceae</taxon>
        <taxon>Clathrus</taxon>
    </lineage>
</organism>
<dbReference type="EMBL" id="BPWL01000003">
    <property type="protein sequence ID" value="GJJ08120.1"/>
    <property type="molecule type" value="Genomic_DNA"/>
</dbReference>
<evidence type="ECO:0000313" key="2">
    <source>
        <dbReference type="Proteomes" id="UP001050691"/>
    </source>
</evidence>
<sequence length="65" mass="7054">MEKVTQGVTRVKVFPVGNTKESEAIGSVSSQCIKGVKVDQGSRGSKQSLMTEDKCQVSMLFYTPL</sequence>
<evidence type="ECO:0000313" key="1">
    <source>
        <dbReference type="EMBL" id="GJJ08120.1"/>
    </source>
</evidence>
<dbReference type="AlphaFoldDB" id="A0AAV5A544"/>
<keyword evidence="2" id="KW-1185">Reference proteome</keyword>
<accession>A0AAV5A544</accession>